<name>A0ABN1A302_9BACI</name>
<gene>
    <name evidence="8" type="ORF">GCM10008935_22770</name>
</gene>
<feature type="transmembrane region" description="Helical" evidence="6">
    <location>
        <begin position="599"/>
        <end position="617"/>
    </location>
</feature>
<evidence type="ECO:0000313" key="9">
    <source>
        <dbReference type="Proteomes" id="UP001500740"/>
    </source>
</evidence>
<feature type="transmembrane region" description="Helical" evidence="6">
    <location>
        <begin position="543"/>
        <end position="564"/>
    </location>
</feature>
<dbReference type="InterPro" id="IPR003838">
    <property type="entry name" value="ABC3_permease_C"/>
</dbReference>
<feature type="transmembrane region" description="Helical" evidence="6">
    <location>
        <begin position="767"/>
        <end position="790"/>
    </location>
</feature>
<comment type="subcellular location">
    <subcellularLocation>
        <location evidence="1">Cell membrane</location>
        <topology evidence="1">Multi-pass membrane protein</topology>
    </subcellularLocation>
</comment>
<keyword evidence="4 6" id="KW-1133">Transmembrane helix</keyword>
<evidence type="ECO:0000256" key="4">
    <source>
        <dbReference type="ARBA" id="ARBA00022989"/>
    </source>
</evidence>
<feature type="transmembrane region" description="Helical" evidence="6">
    <location>
        <begin position="796"/>
        <end position="815"/>
    </location>
</feature>
<evidence type="ECO:0000256" key="1">
    <source>
        <dbReference type="ARBA" id="ARBA00004651"/>
    </source>
</evidence>
<protein>
    <recommendedName>
        <fullName evidence="7">ABC3 transporter permease C-terminal domain-containing protein</fullName>
    </recommendedName>
</protein>
<evidence type="ECO:0000256" key="6">
    <source>
        <dbReference type="SAM" id="Phobius"/>
    </source>
</evidence>
<dbReference type="EMBL" id="BAAACZ010000018">
    <property type="protein sequence ID" value="GAA0466315.1"/>
    <property type="molecule type" value="Genomic_DNA"/>
</dbReference>
<sequence length="834" mass="94046">MNLHRNRILFIVASVLMIIISTLAYSFSIMKQANEEVTQNITDFSRGSYDILVRPEDARTELERQLNLVEENYLGVGQGGISLEEWSDIKNHADVEIAAPVASIGLFTALDRTWMMEKDPVDPIYYEVEYSTSDGYHEYTAQEKTFMYDFGEPQLRFGSSFDVSSAYFGEDIATFNFPVSYHQVVAVDPVEEGELIGQDFSPLEEKAFDPTTGYSEGEEGYASIMTLSDVSVPVEMRVTVDTLEPLTDADLTEIYDHSVEGNPMLTMAEFPEEYARLVEEYLSPKRLHNPKTLELHPSDNHFPFSEGVLYVTEDGNLSIGDPDDIPNYGQVSHYTAQRIKFNLEPVDYNIREDGSLAVEQVGVDDYYQAPIYREMHEEAIYEVDEENRPLNDNEFFAFVENGTYSITEYENQLASSPLGIYGGETPYLKSDESVTLHPSAIAGSYITTPAHGLISLEWAERVKGEEPIDAIRVRVSGIDGYDQAAAELIESLANEWEAQGYTVDIVAGASLTEMTVDVEGIGQVIQPFTTLGAADQILHSWNALQLLITILFFFVAFTFILFTFHQMLKARQKDEALLAQLGWSANHIRKLQLKEWSRLLLIPIVIALLISSFIDIRSGNNTMLIYSVILSILVLISYVIALRLVKKKNSQVVLLGKSILTQNIFFYYPLILAACIQIFIITLMTCFLPFFLLQFIGNVTETRLGVYVHGNIEGIFLVMVFLLYIVGMITVIQSLSNLWRVRKKEISLFNTIGWSKKKIKQYFLKEVLIWGSIATGLGCVISLIALAFVVELSFHVIVGSIVSILLILGLTLLFANQSMNWFFFRGVDDHAYQD</sequence>
<proteinExistence type="predicted"/>
<evidence type="ECO:0000313" key="8">
    <source>
        <dbReference type="EMBL" id="GAA0466315.1"/>
    </source>
</evidence>
<feature type="transmembrane region" description="Helical" evidence="6">
    <location>
        <begin position="666"/>
        <end position="695"/>
    </location>
</feature>
<accession>A0ABN1A302</accession>
<evidence type="ECO:0000256" key="5">
    <source>
        <dbReference type="ARBA" id="ARBA00023136"/>
    </source>
</evidence>
<keyword evidence="2" id="KW-1003">Cell membrane</keyword>
<feature type="transmembrane region" description="Helical" evidence="6">
    <location>
        <begin position="715"/>
        <end position="735"/>
    </location>
</feature>
<keyword evidence="5 6" id="KW-0472">Membrane</keyword>
<evidence type="ECO:0000256" key="2">
    <source>
        <dbReference type="ARBA" id="ARBA00022475"/>
    </source>
</evidence>
<dbReference type="Pfam" id="PF02687">
    <property type="entry name" value="FtsX"/>
    <property type="match status" value="1"/>
</dbReference>
<evidence type="ECO:0000259" key="7">
    <source>
        <dbReference type="Pfam" id="PF02687"/>
    </source>
</evidence>
<organism evidence="8 9">
    <name type="scientific">Alkalibacillus silvisoli</name>
    <dbReference type="NCBI Taxonomy" id="392823"/>
    <lineage>
        <taxon>Bacteria</taxon>
        <taxon>Bacillati</taxon>
        <taxon>Bacillota</taxon>
        <taxon>Bacilli</taxon>
        <taxon>Bacillales</taxon>
        <taxon>Bacillaceae</taxon>
        <taxon>Alkalibacillus</taxon>
    </lineage>
</organism>
<dbReference type="RefSeq" id="WP_343783674.1">
    <property type="nucleotide sequence ID" value="NZ_BAAACZ010000018.1"/>
</dbReference>
<evidence type="ECO:0000256" key="3">
    <source>
        <dbReference type="ARBA" id="ARBA00022692"/>
    </source>
</evidence>
<keyword evidence="9" id="KW-1185">Reference proteome</keyword>
<keyword evidence="3 6" id="KW-0812">Transmembrane</keyword>
<reference evidence="8 9" key="1">
    <citation type="journal article" date="2019" name="Int. J. Syst. Evol. Microbiol.">
        <title>The Global Catalogue of Microorganisms (GCM) 10K type strain sequencing project: providing services to taxonomists for standard genome sequencing and annotation.</title>
        <authorList>
            <consortium name="The Broad Institute Genomics Platform"/>
            <consortium name="The Broad Institute Genome Sequencing Center for Infectious Disease"/>
            <person name="Wu L."/>
            <person name="Ma J."/>
        </authorList>
    </citation>
    <scope>NUCLEOTIDE SEQUENCE [LARGE SCALE GENOMIC DNA]</scope>
    <source>
        <strain evidence="8 9">JCM 14193</strain>
    </source>
</reference>
<feature type="transmembrane region" description="Helical" evidence="6">
    <location>
        <begin position="623"/>
        <end position="645"/>
    </location>
</feature>
<comment type="caution">
    <text evidence="8">The sequence shown here is derived from an EMBL/GenBank/DDBJ whole genome shotgun (WGS) entry which is preliminary data.</text>
</comment>
<feature type="domain" description="ABC3 transporter permease C-terminal" evidence="7">
    <location>
        <begin position="718"/>
        <end position="814"/>
    </location>
</feature>
<dbReference type="Proteomes" id="UP001500740">
    <property type="component" value="Unassembled WGS sequence"/>
</dbReference>